<dbReference type="EMBL" id="AP024702">
    <property type="protein sequence ID" value="BCX48927.1"/>
    <property type="molecule type" value="Genomic_DNA"/>
</dbReference>
<evidence type="ECO:0000256" key="2">
    <source>
        <dbReference type="ARBA" id="ARBA00023136"/>
    </source>
</evidence>
<sequence>MAKVTLHLLAAACLFGALGCRSKRTSVEGERIAAVEFRYTGPTWIEEQRLRNYIVLRRGAPYSTADVDNDIVALYESGFVDDVRVLAEKQHDGVRVVYEVVPRRSLGVGTLIVGNHSVSTEALEADLAGLDPFDSAPAEIEAARQALLKRYRKAGFPDCLIKVVAKDGGPPRQDDFIFSIIEGKRR</sequence>
<reference evidence="4 5" key="1">
    <citation type="submission" date="2021-06" db="EMBL/GenBank/DDBJ databases">
        <title>Complete genome of Haloferula helveola possessing various polysaccharide degrading enzymes.</title>
        <authorList>
            <person name="Takami H."/>
            <person name="Huang C."/>
            <person name="Hamasaki K."/>
        </authorList>
    </citation>
    <scope>NUCLEOTIDE SEQUENCE [LARGE SCALE GENOMIC DNA]</scope>
    <source>
        <strain evidence="4 5">CN-1</strain>
    </source>
</reference>
<dbReference type="RefSeq" id="WP_338685341.1">
    <property type="nucleotide sequence ID" value="NZ_AP024702.1"/>
</dbReference>
<protein>
    <recommendedName>
        <fullName evidence="3">POTRA domain-containing protein</fullName>
    </recommendedName>
</protein>
<dbReference type="PROSITE" id="PS51779">
    <property type="entry name" value="POTRA"/>
    <property type="match status" value="1"/>
</dbReference>
<feature type="domain" description="POTRA" evidence="3">
    <location>
        <begin position="30"/>
        <end position="103"/>
    </location>
</feature>
<dbReference type="PROSITE" id="PS51257">
    <property type="entry name" value="PROKAR_LIPOPROTEIN"/>
    <property type="match status" value="1"/>
</dbReference>
<dbReference type="Pfam" id="PF07244">
    <property type="entry name" value="POTRA"/>
    <property type="match status" value="1"/>
</dbReference>
<accession>A0ABN6H5J9</accession>
<name>A0ABN6H5J9_9BACT</name>
<keyword evidence="2" id="KW-0472">Membrane</keyword>
<evidence type="ECO:0000256" key="1">
    <source>
        <dbReference type="ARBA" id="ARBA00004370"/>
    </source>
</evidence>
<gene>
    <name evidence="4" type="ORF">HAHE_28350</name>
</gene>
<keyword evidence="5" id="KW-1185">Reference proteome</keyword>
<organism evidence="4 5">
    <name type="scientific">Haloferula helveola</name>
    <dbReference type="NCBI Taxonomy" id="490095"/>
    <lineage>
        <taxon>Bacteria</taxon>
        <taxon>Pseudomonadati</taxon>
        <taxon>Verrucomicrobiota</taxon>
        <taxon>Verrucomicrobiia</taxon>
        <taxon>Verrucomicrobiales</taxon>
        <taxon>Verrucomicrobiaceae</taxon>
        <taxon>Haloferula</taxon>
    </lineage>
</organism>
<dbReference type="Gene3D" id="3.10.20.310">
    <property type="entry name" value="membrane protein fhac"/>
    <property type="match status" value="1"/>
</dbReference>
<evidence type="ECO:0000313" key="5">
    <source>
        <dbReference type="Proteomes" id="UP001374893"/>
    </source>
</evidence>
<dbReference type="InterPro" id="IPR010827">
    <property type="entry name" value="BamA/TamA_POTRA"/>
</dbReference>
<dbReference type="InterPro" id="IPR034746">
    <property type="entry name" value="POTRA"/>
</dbReference>
<evidence type="ECO:0000313" key="4">
    <source>
        <dbReference type="EMBL" id="BCX48927.1"/>
    </source>
</evidence>
<comment type="subcellular location">
    <subcellularLocation>
        <location evidence="1">Membrane</location>
    </subcellularLocation>
</comment>
<proteinExistence type="predicted"/>
<dbReference type="Proteomes" id="UP001374893">
    <property type="component" value="Chromosome"/>
</dbReference>
<evidence type="ECO:0000259" key="3">
    <source>
        <dbReference type="PROSITE" id="PS51779"/>
    </source>
</evidence>